<organism evidence="6 7">
    <name type="scientific">Duganella guangzhouensis</name>
    <dbReference type="NCBI Taxonomy" id="2666084"/>
    <lineage>
        <taxon>Bacteria</taxon>
        <taxon>Pseudomonadati</taxon>
        <taxon>Pseudomonadota</taxon>
        <taxon>Betaproteobacteria</taxon>
        <taxon>Burkholderiales</taxon>
        <taxon>Oxalobacteraceae</taxon>
        <taxon>Telluria group</taxon>
        <taxon>Duganella</taxon>
    </lineage>
</organism>
<comment type="caution">
    <text evidence="6">The sequence shown here is derived from an EMBL/GenBank/DDBJ whole genome shotgun (WGS) entry which is preliminary data.</text>
</comment>
<dbReference type="GO" id="GO:0016279">
    <property type="term" value="F:protein-lysine N-methyltransferase activity"/>
    <property type="evidence" value="ECO:0007669"/>
    <property type="project" value="InterPro"/>
</dbReference>
<evidence type="ECO:0000259" key="5">
    <source>
        <dbReference type="Pfam" id="PF13649"/>
    </source>
</evidence>
<dbReference type="Pfam" id="PF13649">
    <property type="entry name" value="Methyltransf_25"/>
    <property type="match status" value="1"/>
</dbReference>
<keyword evidence="1 6" id="KW-0489">Methyltransferase</keyword>
<feature type="transmembrane region" description="Helical" evidence="4">
    <location>
        <begin position="57"/>
        <end position="87"/>
    </location>
</feature>
<evidence type="ECO:0000313" key="6">
    <source>
        <dbReference type="EMBL" id="MRW93131.1"/>
    </source>
</evidence>
<dbReference type="InterPro" id="IPR026170">
    <property type="entry name" value="FAM173A/B"/>
</dbReference>
<dbReference type="Proteomes" id="UP000433309">
    <property type="component" value="Unassembled WGS sequence"/>
</dbReference>
<protein>
    <submittedName>
        <fullName evidence="6">Methyltransferase domain-containing protein</fullName>
    </submittedName>
</protein>
<evidence type="ECO:0000256" key="4">
    <source>
        <dbReference type="SAM" id="Phobius"/>
    </source>
</evidence>
<keyword evidence="4" id="KW-0472">Membrane</keyword>
<dbReference type="PANTHER" id="PTHR13610:SF9">
    <property type="entry name" value="FI06469P"/>
    <property type="match status" value="1"/>
</dbReference>
<evidence type="ECO:0000256" key="1">
    <source>
        <dbReference type="ARBA" id="ARBA00022603"/>
    </source>
</evidence>
<dbReference type="EMBL" id="WKJK01000015">
    <property type="protein sequence ID" value="MRW93131.1"/>
    <property type="molecule type" value="Genomic_DNA"/>
</dbReference>
<gene>
    <name evidence="6" type="ORF">GJ699_24330</name>
</gene>
<dbReference type="PANTHER" id="PTHR13610">
    <property type="entry name" value="METHYLTRANSFERASE DOMAIN-CONTAINING PROTEIN"/>
    <property type="match status" value="1"/>
</dbReference>
<sequence>MLIQCGALPLTLAILYVMASFRLPVDYVRLALVQGLVAAGLAWKFGLAAWWRAIQLLFPLALLTALALQLPSWLFGAGFVLLLGWYWSTFRTQVPYYPSGPVVWDAVRQLLPRDRAPRVIDIGSGLGGLTLYLARVRPDADAVGIELAPLPWLVSWLRAKLARSRARFLLGDYEKLDFSQFDLVFAYLSPAAMSGLWRKAAAEMRPGSMLCSYEFIITERTSDSIIRATPTEIPLYIWYF</sequence>
<proteinExistence type="predicted"/>
<dbReference type="SUPFAM" id="SSF53335">
    <property type="entry name" value="S-adenosyl-L-methionine-dependent methyltransferases"/>
    <property type="match status" value="1"/>
</dbReference>
<dbReference type="AlphaFoldDB" id="A0A6I2L4M3"/>
<keyword evidence="3" id="KW-0949">S-adenosyl-L-methionine</keyword>
<dbReference type="InterPro" id="IPR029063">
    <property type="entry name" value="SAM-dependent_MTases_sf"/>
</dbReference>
<dbReference type="GO" id="GO:0032259">
    <property type="term" value="P:methylation"/>
    <property type="evidence" value="ECO:0007669"/>
    <property type="project" value="UniProtKB-KW"/>
</dbReference>
<dbReference type="InterPro" id="IPR041698">
    <property type="entry name" value="Methyltransf_25"/>
</dbReference>
<name>A0A6I2L4M3_9BURK</name>
<evidence type="ECO:0000256" key="3">
    <source>
        <dbReference type="ARBA" id="ARBA00022691"/>
    </source>
</evidence>
<evidence type="ECO:0000313" key="7">
    <source>
        <dbReference type="Proteomes" id="UP000433309"/>
    </source>
</evidence>
<reference evidence="6 7" key="1">
    <citation type="submission" date="2019-11" db="EMBL/GenBank/DDBJ databases">
        <title>Novel species isolated from a subtropical stream in China.</title>
        <authorList>
            <person name="Lu H."/>
        </authorList>
    </citation>
    <scope>NUCLEOTIDE SEQUENCE [LARGE SCALE GENOMIC DNA]</scope>
    <source>
        <strain evidence="6 7">FT80W</strain>
    </source>
</reference>
<keyword evidence="7" id="KW-1185">Reference proteome</keyword>
<keyword evidence="4" id="KW-0812">Transmembrane</keyword>
<keyword evidence="2 6" id="KW-0808">Transferase</keyword>
<keyword evidence="4" id="KW-1133">Transmembrane helix</keyword>
<feature type="transmembrane region" description="Helical" evidence="4">
    <location>
        <begin position="29"/>
        <end position="50"/>
    </location>
</feature>
<dbReference type="Gene3D" id="3.40.50.150">
    <property type="entry name" value="Vaccinia Virus protein VP39"/>
    <property type="match status" value="1"/>
</dbReference>
<dbReference type="CDD" id="cd02440">
    <property type="entry name" value="AdoMet_MTases"/>
    <property type="match status" value="1"/>
</dbReference>
<evidence type="ECO:0000256" key="2">
    <source>
        <dbReference type="ARBA" id="ARBA00022679"/>
    </source>
</evidence>
<accession>A0A6I2L4M3</accession>
<feature type="domain" description="Methyltransferase" evidence="5">
    <location>
        <begin position="119"/>
        <end position="204"/>
    </location>
</feature>
<dbReference type="RefSeq" id="WP_154381521.1">
    <property type="nucleotide sequence ID" value="NZ_WKJK01000015.1"/>
</dbReference>